<dbReference type="OrthoDB" id="5523335at2"/>
<comment type="caution">
    <text evidence="2">The sequence shown here is derived from an EMBL/GenBank/DDBJ whole genome shotgun (WGS) entry which is preliminary data.</text>
</comment>
<accession>A0A0M2V0L2</accession>
<keyword evidence="1" id="KW-0175">Coiled coil</keyword>
<dbReference type="AlphaFoldDB" id="A0A0M2V0L2"/>
<dbReference type="InterPro" id="IPR007139">
    <property type="entry name" value="DUF349"/>
</dbReference>
<evidence type="ECO:0000313" key="3">
    <source>
        <dbReference type="Proteomes" id="UP000034228"/>
    </source>
</evidence>
<dbReference type="Pfam" id="PF03993">
    <property type="entry name" value="DUF349"/>
    <property type="match status" value="2"/>
</dbReference>
<evidence type="ECO:0000256" key="1">
    <source>
        <dbReference type="SAM" id="Coils"/>
    </source>
</evidence>
<evidence type="ECO:0000313" key="2">
    <source>
        <dbReference type="EMBL" id="KKO43919.1"/>
    </source>
</evidence>
<sequence>MIFKNWFKPKWQHPDVAIRQQAIASLSAGQREHKEILHELAFNDSSETVRRTALEQLNDFSLWWQASKQDNSDRLRQQAEQQLLTMLLQQQISAPLKRQFISQCNRSGLLEQLAERETDAEILFTVLERLNKPELNIRALTGSVLTIAQKQQLLAQLDDKKQLEKLSKSLSGELAQQLQQKITAQAQQQQKPPKLRKDLTLLLARLNALRERFTPADIPAQLAQLQAQWQQYSAELACLPTAEASSFTDKYQQITSKLDSWLAPQLQQLAQARAEQARQADAAAQYQQFEAGIKQLTGQLTEALANVDISKAEVIQQQLCQLEVQLSQATLLSDSQRSKLIAQQQVLAEQLTSLPHTAEKLSQASRLVSEWAAQALPTCAEQLDAAKAQLSQYKLSWRNISKDLPLPIPAAVAEAKQQLQQQWQQAIAGFDAQRERSLRQCRSKLAEFKRLDQQGRYKVLFGLFKGITTDYAELSIAEQQKLASDYEFASSRIAELADWQEYIATPRKQELLAQMQQLALAVATDMPARAEQVKQARLQWVSFGKAGAEQDAELNAAFDIACEQAYAPCREYFAKQDALKAANLTERESIISQLEQLTAQPQEPAALDNSIKALTQAWQQAGPVKRQDYLALQQRYQAALSPLKAKASDFQQQVAAQKQALINEAQAAVALSDSNQSSKILKELQQRWKLLGYAGKKLDQQLWQQFRQLCDGFFNQRQAAFAEQQQQQLAQEQALSAALDELELAVQALTADCASAELAALSEQLQQLDVGVIASARKQRDNLQQQLATLGQQQANQAAQQDITSLFTVLAAADNSTDNWPAQFKPQPELAGALGLDRKGLTQALEIIAGINGPEQERSARQQVQLTLLTLKHNAGEVADKRSLLQHWLAFGPVSQAELGLVARVSAAFLTE</sequence>
<protein>
    <recommendedName>
        <fullName evidence="4">DUF349 domain-containing protein</fullName>
    </recommendedName>
</protein>
<evidence type="ECO:0008006" key="4">
    <source>
        <dbReference type="Google" id="ProtNLM"/>
    </source>
</evidence>
<keyword evidence="3" id="KW-1185">Reference proteome</keyword>
<proteinExistence type="predicted"/>
<dbReference type="PATRIC" id="fig|336831.14.peg.1987"/>
<name>A0A0M2V0L2_9GAMM</name>
<dbReference type="STRING" id="336831.WG68_18055"/>
<organism evidence="2 3">
    <name type="scientific">Arsukibacterium ikkense</name>
    <dbReference type="NCBI Taxonomy" id="336831"/>
    <lineage>
        <taxon>Bacteria</taxon>
        <taxon>Pseudomonadati</taxon>
        <taxon>Pseudomonadota</taxon>
        <taxon>Gammaproteobacteria</taxon>
        <taxon>Chromatiales</taxon>
        <taxon>Chromatiaceae</taxon>
        <taxon>Arsukibacterium</taxon>
    </lineage>
</organism>
<feature type="coiled-coil region" evidence="1">
    <location>
        <begin position="722"/>
        <end position="793"/>
    </location>
</feature>
<gene>
    <name evidence="2" type="ORF">WG68_18055</name>
</gene>
<dbReference type="RefSeq" id="WP_046559132.1">
    <property type="nucleotide sequence ID" value="NZ_LAHO01000023.1"/>
</dbReference>
<dbReference type="Proteomes" id="UP000034228">
    <property type="component" value="Unassembled WGS sequence"/>
</dbReference>
<reference evidence="2 3" key="1">
    <citation type="submission" date="2015-03" db="EMBL/GenBank/DDBJ databases">
        <title>Draft genome sequences of two protease-producing strains of Arsukibacterium isolated from two cold and alkaline environments.</title>
        <authorList>
            <person name="Lylloff J.E."/>
            <person name="Skov L.B."/>
            <person name="Jepsen M."/>
            <person name="Hallin P.F."/>
            <person name="Sorensen S.J."/>
            <person name="Stougaard P."/>
            <person name="Glaring M.A."/>
        </authorList>
    </citation>
    <scope>NUCLEOTIDE SEQUENCE [LARGE SCALE GENOMIC DNA]</scope>
    <source>
        <strain evidence="2 3">GCM72</strain>
    </source>
</reference>
<dbReference type="EMBL" id="LAHO01000023">
    <property type="protein sequence ID" value="KKO43919.1"/>
    <property type="molecule type" value="Genomic_DNA"/>
</dbReference>